<proteinExistence type="predicted"/>
<reference evidence="1" key="2">
    <citation type="journal article" date="2024" name="Plant">
        <title>Genomic evolution and insights into agronomic trait innovations of Sesamum species.</title>
        <authorList>
            <person name="Miao H."/>
            <person name="Wang L."/>
            <person name="Qu L."/>
            <person name="Liu H."/>
            <person name="Sun Y."/>
            <person name="Le M."/>
            <person name="Wang Q."/>
            <person name="Wei S."/>
            <person name="Zheng Y."/>
            <person name="Lin W."/>
            <person name="Duan Y."/>
            <person name="Cao H."/>
            <person name="Xiong S."/>
            <person name="Wang X."/>
            <person name="Wei L."/>
            <person name="Li C."/>
            <person name="Ma Q."/>
            <person name="Ju M."/>
            <person name="Zhao R."/>
            <person name="Li G."/>
            <person name="Mu C."/>
            <person name="Tian Q."/>
            <person name="Mei H."/>
            <person name="Zhang T."/>
            <person name="Gao T."/>
            <person name="Zhang H."/>
        </authorList>
    </citation>
    <scope>NUCLEOTIDE SEQUENCE</scope>
    <source>
        <strain evidence="1">G02</strain>
    </source>
</reference>
<comment type="caution">
    <text evidence="1">The sequence shown here is derived from an EMBL/GenBank/DDBJ whole genome shotgun (WGS) entry which is preliminary data.</text>
</comment>
<organism evidence="1">
    <name type="scientific">Sesamum radiatum</name>
    <name type="common">Black benniseed</name>
    <dbReference type="NCBI Taxonomy" id="300843"/>
    <lineage>
        <taxon>Eukaryota</taxon>
        <taxon>Viridiplantae</taxon>
        <taxon>Streptophyta</taxon>
        <taxon>Embryophyta</taxon>
        <taxon>Tracheophyta</taxon>
        <taxon>Spermatophyta</taxon>
        <taxon>Magnoliopsida</taxon>
        <taxon>eudicotyledons</taxon>
        <taxon>Gunneridae</taxon>
        <taxon>Pentapetalae</taxon>
        <taxon>asterids</taxon>
        <taxon>lamiids</taxon>
        <taxon>Lamiales</taxon>
        <taxon>Pedaliaceae</taxon>
        <taxon>Sesamum</taxon>
    </lineage>
</organism>
<gene>
    <name evidence="1" type="ORF">Sradi_7025900</name>
</gene>
<evidence type="ECO:0008006" key="2">
    <source>
        <dbReference type="Google" id="ProtNLM"/>
    </source>
</evidence>
<sequence>MGHGHSGTIPTGTWAKEIPLGSHKLLHKMGGSRIFGLYHGRGSYGIHMEKYHMSLRVTPRANIGQRVTIPRPKNTRLVYRIAHKTEIHLGISPPGQWASGGHQLNISARYQEKVGLSTRHLG</sequence>
<protein>
    <recommendedName>
        <fullName evidence="2">Ribosomal protein L2</fullName>
    </recommendedName>
</protein>
<name>A0AAW2JBV6_SESRA</name>
<accession>A0AAW2JBV6</accession>
<evidence type="ECO:0000313" key="1">
    <source>
        <dbReference type="EMBL" id="KAL0291446.1"/>
    </source>
</evidence>
<reference evidence="1" key="1">
    <citation type="submission" date="2020-06" db="EMBL/GenBank/DDBJ databases">
        <authorList>
            <person name="Li T."/>
            <person name="Hu X."/>
            <person name="Zhang T."/>
            <person name="Song X."/>
            <person name="Zhang H."/>
            <person name="Dai N."/>
            <person name="Sheng W."/>
            <person name="Hou X."/>
            <person name="Wei L."/>
        </authorList>
    </citation>
    <scope>NUCLEOTIDE SEQUENCE</scope>
    <source>
        <strain evidence="1">G02</strain>
        <tissue evidence="1">Leaf</tissue>
    </source>
</reference>
<dbReference type="AlphaFoldDB" id="A0AAW2JBV6"/>
<dbReference type="EMBL" id="JACGWJ010000534">
    <property type="protein sequence ID" value="KAL0291446.1"/>
    <property type="molecule type" value="Genomic_DNA"/>
</dbReference>